<dbReference type="Proteomes" id="UP000288168">
    <property type="component" value="Unassembled WGS sequence"/>
</dbReference>
<sequence length="177" mass="20440">MSPHRSSKKSRRQGPPVRELIRSLTTHQVNTLTELRRIERIAASCEDEDDARAFQEPMTLAWANYVTSNQFLIELHGLTPNYPFCGDIVQDAHLRVLSDPESNRSWNTAWLCLVKIKDDGLIPLYALLEAGKQEMWGEMLPTQEDVEQLAACFELEWRTAVDTMLRHWTTPPTWYGQ</sequence>
<dbReference type="EMBL" id="NKCI01000016">
    <property type="protein sequence ID" value="RSL68722.1"/>
    <property type="molecule type" value="Genomic_DNA"/>
</dbReference>
<comment type="caution">
    <text evidence="1">The sequence shown here is derived from an EMBL/GenBank/DDBJ whole genome shotgun (WGS) entry which is preliminary data.</text>
</comment>
<gene>
    <name evidence="1" type="ORF">CEP54_002630</name>
</gene>
<dbReference type="OrthoDB" id="4932428at2759"/>
<name>A0A428QTS8_9HYPO</name>
<dbReference type="AlphaFoldDB" id="A0A428QTS8"/>
<reference evidence="1 2" key="1">
    <citation type="submission" date="2017-06" db="EMBL/GenBank/DDBJ databases">
        <title>Comparative genomic analysis of Ambrosia Fusariam Clade fungi.</title>
        <authorList>
            <person name="Stajich J.E."/>
            <person name="Carrillo J."/>
            <person name="Kijimoto T."/>
            <person name="Eskalen A."/>
            <person name="O'Donnell K."/>
            <person name="Kasson M."/>
        </authorList>
    </citation>
    <scope>NUCLEOTIDE SEQUENCE [LARGE SCALE GENOMIC DNA]</scope>
    <source>
        <strain evidence="1 2">NRRL62584</strain>
    </source>
</reference>
<proteinExistence type="predicted"/>
<accession>A0A428QTS8</accession>
<evidence type="ECO:0000313" key="1">
    <source>
        <dbReference type="EMBL" id="RSL68722.1"/>
    </source>
</evidence>
<evidence type="ECO:0000313" key="2">
    <source>
        <dbReference type="Proteomes" id="UP000288168"/>
    </source>
</evidence>
<protein>
    <submittedName>
        <fullName evidence="1">Uncharacterized protein</fullName>
    </submittedName>
</protein>
<keyword evidence="2" id="KW-1185">Reference proteome</keyword>
<organism evidence="1 2">
    <name type="scientific">Fusarium duplospermum</name>
    <dbReference type="NCBI Taxonomy" id="1325734"/>
    <lineage>
        <taxon>Eukaryota</taxon>
        <taxon>Fungi</taxon>
        <taxon>Dikarya</taxon>
        <taxon>Ascomycota</taxon>
        <taxon>Pezizomycotina</taxon>
        <taxon>Sordariomycetes</taxon>
        <taxon>Hypocreomycetidae</taxon>
        <taxon>Hypocreales</taxon>
        <taxon>Nectriaceae</taxon>
        <taxon>Fusarium</taxon>
        <taxon>Fusarium solani species complex</taxon>
    </lineage>
</organism>